<dbReference type="EMBL" id="MPTC01000020">
    <property type="protein sequence ID" value="OMD37995.1"/>
    <property type="molecule type" value="Genomic_DNA"/>
</dbReference>
<accession>A0A1R0XSE6</accession>
<dbReference type="AlphaFoldDB" id="A0A1R0XSE6"/>
<evidence type="ECO:0008006" key="4">
    <source>
        <dbReference type="Google" id="ProtNLM"/>
    </source>
</evidence>
<comment type="caution">
    <text evidence="2">The sequence shown here is derived from an EMBL/GenBank/DDBJ whole genome shotgun (WGS) entry which is preliminary data.</text>
</comment>
<evidence type="ECO:0000313" key="3">
    <source>
        <dbReference type="Proteomes" id="UP000187439"/>
    </source>
</evidence>
<dbReference type="Proteomes" id="UP000187439">
    <property type="component" value="Unassembled WGS sequence"/>
</dbReference>
<feature type="chain" id="PRO_5010247098" description="PepSY domain-containing protein" evidence="1">
    <location>
        <begin position="25"/>
        <end position="193"/>
    </location>
</feature>
<organism evidence="2 3">
    <name type="scientific">Paenibacillus odorifer</name>
    <dbReference type="NCBI Taxonomy" id="189426"/>
    <lineage>
        <taxon>Bacteria</taxon>
        <taxon>Bacillati</taxon>
        <taxon>Bacillota</taxon>
        <taxon>Bacilli</taxon>
        <taxon>Bacillales</taxon>
        <taxon>Paenibacillaceae</taxon>
        <taxon>Paenibacillus</taxon>
    </lineage>
</organism>
<proteinExistence type="predicted"/>
<gene>
    <name evidence="2" type="ORF">BSK52_20580</name>
</gene>
<sequence length="193" mass="21220">MLRKGVLIFLILLSGINVMSKATASTSSGITLVDAFQIGLTEARKWDAQANLISITSVGDTGSTPPSTLGNDGKREVWNLLFGNGQRNEILFINIKKGKIAIMRTVQEDIQDFEIIPQSDLILDSPNMVQIAIKNDVKPGEGWAKGYHFNVIKDHQALFYGVIGQNKYGMMTKLYMDKTGKVLGSETKNEGLK</sequence>
<evidence type="ECO:0000256" key="1">
    <source>
        <dbReference type="SAM" id="SignalP"/>
    </source>
</evidence>
<dbReference type="OrthoDB" id="2618645at2"/>
<keyword evidence="1" id="KW-0732">Signal</keyword>
<reference evidence="2 3" key="1">
    <citation type="submission" date="2016-10" db="EMBL/GenBank/DDBJ databases">
        <title>Paenibacillus species isolates.</title>
        <authorList>
            <person name="Beno S.M."/>
        </authorList>
    </citation>
    <scope>NUCLEOTIDE SEQUENCE [LARGE SCALE GENOMIC DNA]</scope>
    <source>
        <strain evidence="2 3">FSL H7-0710</strain>
    </source>
</reference>
<name>A0A1R0XSE6_9BACL</name>
<evidence type="ECO:0000313" key="2">
    <source>
        <dbReference type="EMBL" id="OMD37995.1"/>
    </source>
</evidence>
<protein>
    <recommendedName>
        <fullName evidence="4">PepSY domain-containing protein</fullName>
    </recommendedName>
</protein>
<feature type="signal peptide" evidence="1">
    <location>
        <begin position="1"/>
        <end position="24"/>
    </location>
</feature>
<dbReference type="RefSeq" id="WP_076120476.1">
    <property type="nucleotide sequence ID" value="NZ_MPTC01000020.1"/>
</dbReference>